<feature type="region of interest" description="Disordered" evidence="1">
    <location>
        <begin position="584"/>
        <end position="683"/>
    </location>
</feature>
<protein>
    <recommendedName>
        <fullName evidence="2">Protein phosphatase 1 regulatory subunit 26 N-terminal domain-containing protein</fullName>
    </recommendedName>
</protein>
<evidence type="ECO:0000256" key="1">
    <source>
        <dbReference type="SAM" id="MobiDB-lite"/>
    </source>
</evidence>
<feature type="region of interest" description="Disordered" evidence="1">
    <location>
        <begin position="696"/>
        <end position="786"/>
    </location>
</feature>
<evidence type="ECO:0000313" key="4">
    <source>
        <dbReference type="Proteomes" id="UP000593565"/>
    </source>
</evidence>
<dbReference type="Proteomes" id="UP000593565">
    <property type="component" value="Unassembled WGS sequence"/>
</dbReference>
<feature type="region of interest" description="Disordered" evidence="1">
    <location>
        <begin position="170"/>
        <end position="190"/>
    </location>
</feature>
<feature type="domain" description="Protein phosphatase 1 regulatory subunit 26 N-terminal" evidence="2">
    <location>
        <begin position="66"/>
        <end position="240"/>
    </location>
</feature>
<sequence>MYLRNDAHDHVTARVRAVPGTCTCPTHLSDLPARLTCPTHRADKNVTRSQIEVPSPTFSLIRHSIMFLKTVPPVVAVHSEWRSGKSLSLPLCFNDSASDSDFVSSSGTPIPHKVQMIIDSLCNTQSSDMSDEVNASAQSALNLPKSSCGGHKSCHMDTLARSRRAAADSSKLHAYGSDATEGSDSDDSVDRGIEEAIQEYLKEKVDHQHKREPMESPVQTPQIEQGGICIPDVPKQLMHSTKVLSTSNHTLKGSKGIHPLVTLKKKKKTINENPLGKTGAAKALPTKALASSGTTSCLPQVDCTPASLRIKVEEEDLMDSSSDDGIEEAIQKFQQEEKERNEGLRYFQLKEVLDSSSDDGIEEAIRTYQQEQQKDKEHKLHPKQSCLMSDRISVKPLKKLAKKKNKKKNAVEPKEMKCASPNPVGLSLSMLPTCCLRASGDPLCTTRAEEPQDGRQIHSTLTVNTTAELMCAEAILDISKTVMPAAFEPTLDLACTPATETPSFLPTGVSLEQYEKSDESSVDSEDGIEQEIRKFLELKAKLHEQATTPDYSGVSTVSKATQHIKVEEDQNKVLRLSFSRKRKRKEEASKRCKPGIAGNAIKEEPQTKPVTQSDFSPFTWQTCSPNTVKNRNPTQNSPQHSITEGSTSMNKGSSCGTSPPKSFLASERNYSSDKSSSLDSDEDLDAAIKDLLKTKKKVKKKVRDMKLKAEKSHKPMHLPGPDALKKHKSVKDQKLVPASKPMKPNAIKSSKGLMGIPRQDKGAKPKVLKSQKNIKKPKVLTKDDQGSGYKIAVHDVQSTHVDEDSSSVDSDDSIEQEIRRFLAEKAKGSSTPVTTLKQDGVGVEEEAAFGAFGEKNVQLEALQTKSSDLKRASLSVDPNLEEQTQGTALNIKTPDSSFASYCSLEEDRTGDQLHERTLHECRNSSLDTDKDWAQKVTGKSIDRTDSEPFVLNVTGPQEPKGEAQHQNLFLMKHDHCSISTAKEDSSADLSSSLQNRCRIPLIEVISTVCPSPPTIGKPFPSSSSEVPMVAKEDCQESPAESRSDSVDMYSWERKGRWDQPPRLTSNPRHASSNPAHLSRHLPPYPSHLSCVPLPLALSQPRSGASLVHLRRDQASVVALSAHTSTHLQLRNAQTDTRKTSEGREEEQERCIDETDVESGEERTDKRQQQCNQSLSTCIDAGVLLSPYIALNTEERSQKFRHNKQRVLKCARRKLQFVFSSVKMKSI</sequence>
<feature type="compositionally biased region" description="Basic and acidic residues" evidence="1">
    <location>
        <begin position="704"/>
        <end position="713"/>
    </location>
</feature>
<dbReference type="AlphaFoldDB" id="A0A7J6A4Q2"/>
<dbReference type="PANTHER" id="PTHR15724">
    <property type="entry name" value="PROTEIN PHOSPHATASE 1 REGULATORY SUBUNIT 26"/>
    <property type="match status" value="1"/>
</dbReference>
<dbReference type="GO" id="GO:0004864">
    <property type="term" value="F:protein phosphatase inhibitor activity"/>
    <property type="evidence" value="ECO:0007669"/>
    <property type="project" value="InterPro"/>
</dbReference>
<feature type="compositionally biased region" description="Basic and acidic residues" evidence="1">
    <location>
        <begin position="1135"/>
        <end position="1147"/>
    </location>
</feature>
<gene>
    <name evidence="3" type="ORF">AMELA_G00202410</name>
</gene>
<keyword evidence="4" id="KW-1185">Reference proteome</keyword>
<dbReference type="InterPro" id="IPR026130">
    <property type="entry name" value="PPP1R26"/>
</dbReference>
<feature type="region of interest" description="Disordered" evidence="1">
    <location>
        <begin position="1127"/>
        <end position="1147"/>
    </location>
</feature>
<evidence type="ECO:0000313" key="3">
    <source>
        <dbReference type="EMBL" id="KAF4076939.1"/>
    </source>
</evidence>
<evidence type="ECO:0000259" key="2">
    <source>
        <dbReference type="Pfam" id="PF15740"/>
    </source>
</evidence>
<feature type="compositionally biased region" description="Polar residues" evidence="1">
    <location>
        <begin position="608"/>
        <end position="660"/>
    </location>
</feature>
<feature type="region of interest" description="Disordered" evidence="1">
    <location>
        <begin position="1014"/>
        <end position="1080"/>
    </location>
</feature>
<proteinExistence type="predicted"/>
<feature type="domain" description="Protein phosphatase 1 regulatory subunit 26 N-terminal" evidence="2">
    <location>
        <begin position="350"/>
        <end position="829"/>
    </location>
</feature>
<dbReference type="InterPro" id="IPR031474">
    <property type="entry name" value="PPP1R26_N"/>
</dbReference>
<reference evidence="3 4" key="1">
    <citation type="submission" date="2020-02" db="EMBL/GenBank/DDBJ databases">
        <title>A chromosome-scale genome assembly of the black bullhead catfish (Ameiurus melas).</title>
        <authorList>
            <person name="Wen M."/>
            <person name="Zham M."/>
            <person name="Cabau C."/>
            <person name="Klopp C."/>
            <person name="Donnadieu C."/>
            <person name="Roques C."/>
            <person name="Bouchez O."/>
            <person name="Lampietro C."/>
            <person name="Jouanno E."/>
            <person name="Herpin A."/>
            <person name="Louis A."/>
            <person name="Berthelot C."/>
            <person name="Parey E."/>
            <person name="Roest-Crollius H."/>
            <person name="Braasch I."/>
            <person name="Postlethwait J."/>
            <person name="Robinson-Rechavi M."/>
            <person name="Echchiki A."/>
            <person name="Begum T."/>
            <person name="Montfort J."/>
            <person name="Schartl M."/>
            <person name="Bobe J."/>
            <person name="Guiguen Y."/>
        </authorList>
    </citation>
    <scope>NUCLEOTIDE SEQUENCE [LARGE SCALE GENOMIC DNA]</scope>
    <source>
        <strain evidence="3">M_S1</strain>
        <tissue evidence="3">Blood</tissue>
    </source>
</reference>
<dbReference type="EMBL" id="JAAGNN010000018">
    <property type="protein sequence ID" value="KAF4076939.1"/>
    <property type="molecule type" value="Genomic_DNA"/>
</dbReference>
<feature type="compositionally biased region" description="Polar residues" evidence="1">
    <location>
        <begin position="1062"/>
        <end position="1075"/>
    </location>
</feature>
<feature type="compositionally biased region" description="Basic and acidic residues" evidence="1">
    <location>
        <begin position="1030"/>
        <end position="1059"/>
    </location>
</feature>
<comment type="caution">
    <text evidence="3">The sequence shown here is derived from an EMBL/GenBank/DDBJ whole genome shotgun (WGS) entry which is preliminary data.</text>
</comment>
<name>A0A7J6A4Q2_AMEME</name>
<feature type="region of interest" description="Disordered" evidence="1">
    <location>
        <begin position="794"/>
        <end position="813"/>
    </location>
</feature>
<organism evidence="3 4">
    <name type="scientific">Ameiurus melas</name>
    <name type="common">Black bullhead</name>
    <name type="synonym">Silurus melas</name>
    <dbReference type="NCBI Taxonomy" id="219545"/>
    <lineage>
        <taxon>Eukaryota</taxon>
        <taxon>Metazoa</taxon>
        <taxon>Chordata</taxon>
        <taxon>Craniata</taxon>
        <taxon>Vertebrata</taxon>
        <taxon>Euteleostomi</taxon>
        <taxon>Actinopterygii</taxon>
        <taxon>Neopterygii</taxon>
        <taxon>Teleostei</taxon>
        <taxon>Ostariophysi</taxon>
        <taxon>Siluriformes</taxon>
        <taxon>Ictaluridae</taxon>
        <taxon>Ameiurus</taxon>
    </lineage>
</organism>
<dbReference type="Pfam" id="PF15740">
    <property type="entry name" value="PPP1R26_N"/>
    <property type="match status" value="2"/>
</dbReference>
<accession>A0A7J6A4Q2</accession>
<dbReference type="PANTHER" id="PTHR15724:SF0">
    <property type="entry name" value="PROTEIN PHOSPHATASE 1 REGULATORY SUBUNIT 26"/>
    <property type="match status" value="1"/>
</dbReference>
<feature type="compositionally biased region" description="Basic residues" evidence="1">
    <location>
        <begin position="764"/>
        <end position="779"/>
    </location>
</feature>
<feature type="compositionally biased region" description="Acidic residues" evidence="1">
    <location>
        <begin position="804"/>
        <end position="813"/>
    </location>
</feature>